<keyword evidence="8" id="KW-1185">Reference proteome</keyword>
<reference evidence="7 8" key="1">
    <citation type="submission" date="2022-02" db="EMBL/GenBank/DDBJ databases">
        <title>Paenibacillus sp. MBLB1776 Whole Genome Shotgun Sequencing.</title>
        <authorList>
            <person name="Hwang C.Y."/>
            <person name="Cho E.-S."/>
            <person name="Seo M.-J."/>
        </authorList>
    </citation>
    <scope>NUCLEOTIDE SEQUENCE [LARGE SCALE GENOMIC DNA]</scope>
    <source>
        <strain evidence="7 8">MBLB1776</strain>
    </source>
</reference>
<feature type="region of interest" description="Disordered" evidence="5">
    <location>
        <begin position="195"/>
        <end position="215"/>
    </location>
</feature>
<feature type="compositionally biased region" description="Basic and acidic residues" evidence="5">
    <location>
        <begin position="203"/>
        <end position="215"/>
    </location>
</feature>
<evidence type="ECO:0000256" key="1">
    <source>
        <dbReference type="ARBA" id="ARBA00023015"/>
    </source>
</evidence>
<evidence type="ECO:0000256" key="5">
    <source>
        <dbReference type="SAM" id="MobiDB-lite"/>
    </source>
</evidence>
<dbReference type="PANTHER" id="PTHR30055">
    <property type="entry name" value="HTH-TYPE TRANSCRIPTIONAL REGULATOR RUTR"/>
    <property type="match status" value="1"/>
</dbReference>
<dbReference type="InterPro" id="IPR036271">
    <property type="entry name" value="Tet_transcr_reg_TetR-rel_C_sf"/>
</dbReference>
<dbReference type="Proteomes" id="UP001305702">
    <property type="component" value="Chromosome"/>
</dbReference>
<name>A0AA96RGH6_9BACL</name>
<dbReference type="Pfam" id="PF00440">
    <property type="entry name" value="TetR_N"/>
    <property type="match status" value="1"/>
</dbReference>
<dbReference type="EMBL" id="CP130318">
    <property type="protein sequence ID" value="WNQ10049.1"/>
    <property type="molecule type" value="Genomic_DNA"/>
</dbReference>
<keyword evidence="1" id="KW-0805">Transcription regulation</keyword>
<dbReference type="Gene3D" id="1.10.357.10">
    <property type="entry name" value="Tetracycline Repressor, domain 2"/>
    <property type="match status" value="1"/>
</dbReference>
<dbReference type="RefSeq" id="WP_315603823.1">
    <property type="nucleotide sequence ID" value="NZ_CP130318.1"/>
</dbReference>
<dbReference type="PROSITE" id="PS50977">
    <property type="entry name" value="HTH_TETR_2"/>
    <property type="match status" value="1"/>
</dbReference>
<dbReference type="KEGG" id="paun:MJA45_20835"/>
<proteinExistence type="predicted"/>
<dbReference type="GO" id="GO:0000976">
    <property type="term" value="F:transcription cis-regulatory region binding"/>
    <property type="evidence" value="ECO:0007669"/>
    <property type="project" value="TreeGrafter"/>
</dbReference>
<evidence type="ECO:0000256" key="4">
    <source>
        <dbReference type="PROSITE-ProRule" id="PRU00335"/>
    </source>
</evidence>
<keyword evidence="3" id="KW-0804">Transcription</keyword>
<dbReference type="PANTHER" id="PTHR30055:SF234">
    <property type="entry name" value="HTH-TYPE TRANSCRIPTIONAL REGULATOR BETI"/>
    <property type="match status" value="1"/>
</dbReference>
<dbReference type="InterPro" id="IPR001647">
    <property type="entry name" value="HTH_TetR"/>
</dbReference>
<dbReference type="SUPFAM" id="SSF48498">
    <property type="entry name" value="Tetracyclin repressor-like, C-terminal domain"/>
    <property type="match status" value="1"/>
</dbReference>
<dbReference type="SUPFAM" id="SSF46689">
    <property type="entry name" value="Homeodomain-like"/>
    <property type="match status" value="1"/>
</dbReference>
<evidence type="ECO:0000256" key="2">
    <source>
        <dbReference type="ARBA" id="ARBA00023125"/>
    </source>
</evidence>
<gene>
    <name evidence="7" type="ORF">MJA45_20835</name>
</gene>
<dbReference type="GO" id="GO:0003700">
    <property type="term" value="F:DNA-binding transcription factor activity"/>
    <property type="evidence" value="ECO:0007669"/>
    <property type="project" value="TreeGrafter"/>
</dbReference>
<dbReference type="PRINTS" id="PR00455">
    <property type="entry name" value="HTHTETR"/>
</dbReference>
<feature type="DNA-binding region" description="H-T-H motif" evidence="4">
    <location>
        <begin position="34"/>
        <end position="53"/>
    </location>
</feature>
<organism evidence="7 8">
    <name type="scientific">Paenibacillus aurantius</name>
    <dbReference type="NCBI Taxonomy" id="2918900"/>
    <lineage>
        <taxon>Bacteria</taxon>
        <taxon>Bacillati</taxon>
        <taxon>Bacillota</taxon>
        <taxon>Bacilli</taxon>
        <taxon>Bacillales</taxon>
        <taxon>Paenibacillaceae</taxon>
        <taxon>Paenibacillus</taxon>
    </lineage>
</organism>
<accession>A0AA96RGH6</accession>
<evidence type="ECO:0000313" key="7">
    <source>
        <dbReference type="EMBL" id="WNQ10049.1"/>
    </source>
</evidence>
<evidence type="ECO:0000256" key="3">
    <source>
        <dbReference type="ARBA" id="ARBA00023163"/>
    </source>
</evidence>
<sequence length="215" mass="24246">MHDNGKRKNTREISENIIENAKCLFREHGVDQVSMHQIAQSAGIGQASLYRRYANKGDLCFELIKENFSCFTVDIRAYLAESQEKPIRDRLENVIRCAIPFLEKQGPFIEEIKKSHVETGRKSFYQSPAYMFLHETIRGLLVKGIESGELAPLDPVLAAHMVLGVLAPELYLHLRDSGHSPEDIFREGPVRFIHSLPGPVSKEGSKGKEAEKADD</sequence>
<evidence type="ECO:0000259" key="6">
    <source>
        <dbReference type="PROSITE" id="PS50977"/>
    </source>
</evidence>
<dbReference type="InterPro" id="IPR009057">
    <property type="entry name" value="Homeodomain-like_sf"/>
</dbReference>
<keyword evidence="2 4" id="KW-0238">DNA-binding</keyword>
<feature type="domain" description="HTH tetR-type" evidence="6">
    <location>
        <begin position="11"/>
        <end position="71"/>
    </location>
</feature>
<dbReference type="InterPro" id="IPR050109">
    <property type="entry name" value="HTH-type_TetR-like_transc_reg"/>
</dbReference>
<evidence type="ECO:0000313" key="8">
    <source>
        <dbReference type="Proteomes" id="UP001305702"/>
    </source>
</evidence>
<dbReference type="AlphaFoldDB" id="A0AA96RGH6"/>
<protein>
    <submittedName>
        <fullName evidence="7">TetR/AcrR family transcriptional regulator</fullName>
    </submittedName>
</protein>